<feature type="domain" description="AB hydrolase-1" evidence="3">
    <location>
        <begin position="82"/>
        <end position="214"/>
    </location>
</feature>
<dbReference type="SUPFAM" id="SSF53474">
    <property type="entry name" value="alpha/beta-Hydrolases"/>
    <property type="match status" value="1"/>
</dbReference>
<dbReference type="Proteomes" id="UP000075391">
    <property type="component" value="Unassembled WGS sequence"/>
</dbReference>
<evidence type="ECO:0000313" key="5">
    <source>
        <dbReference type="Proteomes" id="UP000075391"/>
    </source>
</evidence>
<dbReference type="Gene3D" id="3.40.50.1820">
    <property type="entry name" value="alpha/beta hydrolase"/>
    <property type="match status" value="1"/>
</dbReference>
<dbReference type="InterPro" id="IPR000073">
    <property type="entry name" value="AB_hydrolase_1"/>
</dbReference>
<feature type="signal peptide" evidence="2">
    <location>
        <begin position="1"/>
        <end position="18"/>
    </location>
</feature>
<keyword evidence="4" id="KW-0031">Aminopeptidase</keyword>
<evidence type="ECO:0000256" key="1">
    <source>
        <dbReference type="ARBA" id="ARBA00021843"/>
    </source>
</evidence>
<keyword evidence="4" id="KW-0645">Protease</keyword>
<comment type="caution">
    <text evidence="4">The sequence shown here is derived from an EMBL/GenBank/DDBJ whole genome shotgun (WGS) entry which is preliminary data.</text>
</comment>
<accession>A0A150WVM2</accession>
<dbReference type="InterPro" id="IPR005944">
    <property type="entry name" value="Pro_iminopeptidase"/>
</dbReference>
<evidence type="ECO:0000256" key="2">
    <source>
        <dbReference type="SAM" id="SignalP"/>
    </source>
</evidence>
<dbReference type="InterPro" id="IPR029058">
    <property type="entry name" value="AB_hydrolase_fold"/>
</dbReference>
<feature type="chain" id="PRO_5007573856" description="Proline iminopeptidase" evidence="2">
    <location>
        <begin position="19"/>
        <end position="436"/>
    </location>
</feature>
<proteinExistence type="predicted"/>
<evidence type="ECO:0000313" key="4">
    <source>
        <dbReference type="EMBL" id="KYG70580.1"/>
    </source>
</evidence>
<sequence>MKSTILLALFFFGFSAQAALTLPTLANYESGRTLCQKTYASLIAHEKGTYVTVPFDYSNPALGTTDIYSYFVGGVYDSSKETLLYFTGGPGSTAHWGLFRQAMPYNVLIMEQRGIGCSRPATLAQYLNPAFYSSENVARDAERIRQHLGISKWTVYGISYGTVPATIYSSLFPQATRATILEGVVFDGESGLWDAPHRRKLLQRMLGTLPADLLKKLDQVHTQYGVPAIWLSNYARTQMMYDDGLNKIKERFLGFTDEKKYQEFIKEMVSMFEPINYTPHVLFVSNDIPYFMIACQELGLALPNMSTADVYKNGVLTPVVDIESQGNCRQLRAATKATYKAERYPLTVPVTYFQGADDSATASPQAIRHYKTVPKASKQILIQVRGGHNPNLQLVNIENVRQTQFFDLAFKGQKIPKSLVKEFNDNEEVFWAFTSN</sequence>
<gene>
    <name evidence="4" type="ORF">AZI85_01160</name>
</gene>
<evidence type="ECO:0000259" key="3">
    <source>
        <dbReference type="Pfam" id="PF00561"/>
    </source>
</evidence>
<dbReference type="AlphaFoldDB" id="A0A150WVM2"/>
<dbReference type="Pfam" id="PF00561">
    <property type="entry name" value="Abhydrolase_1"/>
    <property type="match status" value="1"/>
</dbReference>
<protein>
    <recommendedName>
        <fullName evidence="1">Proline iminopeptidase</fullName>
    </recommendedName>
</protein>
<dbReference type="PANTHER" id="PTHR43722">
    <property type="entry name" value="PROLINE IMINOPEPTIDASE"/>
    <property type="match status" value="1"/>
</dbReference>
<keyword evidence="4" id="KW-0378">Hydrolase</keyword>
<dbReference type="GO" id="GO:0005737">
    <property type="term" value="C:cytoplasm"/>
    <property type="evidence" value="ECO:0007669"/>
    <property type="project" value="InterPro"/>
</dbReference>
<dbReference type="GO" id="GO:0004177">
    <property type="term" value="F:aminopeptidase activity"/>
    <property type="evidence" value="ECO:0007669"/>
    <property type="project" value="UniProtKB-KW"/>
</dbReference>
<name>A0A150WVM2_BDEBC</name>
<dbReference type="PANTHER" id="PTHR43722:SF1">
    <property type="entry name" value="PROLINE IMINOPEPTIDASE"/>
    <property type="match status" value="1"/>
</dbReference>
<dbReference type="EMBL" id="LUKF01000001">
    <property type="protein sequence ID" value="KYG70580.1"/>
    <property type="molecule type" value="Genomic_DNA"/>
</dbReference>
<reference evidence="4 5" key="1">
    <citation type="submission" date="2016-03" db="EMBL/GenBank/DDBJ databases">
        <authorList>
            <person name="Ploux O."/>
        </authorList>
    </citation>
    <scope>NUCLEOTIDE SEQUENCE [LARGE SCALE GENOMIC DNA]</scope>
    <source>
        <strain evidence="4 5">BER2</strain>
    </source>
</reference>
<dbReference type="GO" id="GO:0006508">
    <property type="term" value="P:proteolysis"/>
    <property type="evidence" value="ECO:0007669"/>
    <property type="project" value="InterPro"/>
</dbReference>
<keyword evidence="2" id="KW-0732">Signal</keyword>
<dbReference type="OrthoDB" id="9796770at2"/>
<organism evidence="4 5">
    <name type="scientific">Bdellovibrio bacteriovorus</name>
    <dbReference type="NCBI Taxonomy" id="959"/>
    <lineage>
        <taxon>Bacteria</taxon>
        <taxon>Pseudomonadati</taxon>
        <taxon>Bdellovibrionota</taxon>
        <taxon>Bdellovibrionia</taxon>
        <taxon>Bdellovibrionales</taxon>
        <taxon>Pseudobdellovibrionaceae</taxon>
        <taxon>Bdellovibrio</taxon>
    </lineage>
</organism>
<dbReference type="RefSeq" id="WP_063242355.1">
    <property type="nucleotide sequence ID" value="NZ_LUKF01000001.1"/>
</dbReference>